<proteinExistence type="predicted"/>
<sequence length="136" mass="14779">MRTGGDGQRWTRYLSHPQEDPLMRLRSAFTAVFGAALLLAAVPGSASAASGQFRYSYETVDGFEASGFLDNPPSDRCINLHGVGEDNPQPGHTPQNRTDAWATVFTGTDCEGDSFRLRPRTGGASERLKLRSVIFS</sequence>
<organism evidence="1 2">
    <name type="scientific">Streptomyces rimosus subsp. rimosus</name>
    <dbReference type="NCBI Taxonomy" id="132474"/>
    <lineage>
        <taxon>Bacteria</taxon>
        <taxon>Bacillati</taxon>
        <taxon>Actinomycetota</taxon>
        <taxon>Actinomycetes</taxon>
        <taxon>Kitasatosporales</taxon>
        <taxon>Streptomycetaceae</taxon>
        <taxon>Streptomyces</taxon>
    </lineage>
</organism>
<reference evidence="1 2" key="1">
    <citation type="submission" date="2022-03" db="EMBL/GenBank/DDBJ databases">
        <title>Complete genome of Streptomyces rimosus ssp. rimosus R7 (=ATCC 10970).</title>
        <authorList>
            <person name="Beganovic S."/>
            <person name="Ruckert C."/>
            <person name="Busche T."/>
            <person name="Kalinowski J."/>
            <person name="Wittmann C."/>
        </authorList>
    </citation>
    <scope>NUCLEOTIDE SEQUENCE [LARGE SCALE GENOMIC DNA]</scope>
    <source>
        <strain evidence="1 2">R7</strain>
    </source>
</reference>
<evidence type="ECO:0000313" key="2">
    <source>
        <dbReference type="Proteomes" id="UP000829494"/>
    </source>
</evidence>
<accession>A0ABY3ZE61</accession>
<protein>
    <submittedName>
        <fullName evidence="1">Uncharacterized protein</fullName>
    </submittedName>
</protein>
<keyword evidence="2" id="KW-1185">Reference proteome</keyword>
<gene>
    <name evidence="1" type="ORF">SRIMR7_40610</name>
</gene>
<dbReference type="EMBL" id="CP094298">
    <property type="protein sequence ID" value="UNZ08474.1"/>
    <property type="molecule type" value="Genomic_DNA"/>
</dbReference>
<dbReference type="Proteomes" id="UP000829494">
    <property type="component" value="Chromosome"/>
</dbReference>
<evidence type="ECO:0000313" key="1">
    <source>
        <dbReference type="EMBL" id="UNZ08474.1"/>
    </source>
</evidence>
<name>A0ABY3ZE61_STRRM</name>